<dbReference type="CDD" id="cd01561">
    <property type="entry name" value="CBS_like"/>
    <property type="match status" value="1"/>
</dbReference>
<dbReference type="Proteomes" id="UP000176604">
    <property type="component" value="Unassembled WGS sequence"/>
</dbReference>
<dbReference type="STRING" id="1802397.A3J43_03460"/>
<proteinExistence type="inferred from homology"/>
<dbReference type="PANTHER" id="PTHR10314">
    <property type="entry name" value="CYSTATHIONINE BETA-SYNTHASE"/>
    <property type="match status" value="1"/>
</dbReference>
<dbReference type="InterPro" id="IPR001926">
    <property type="entry name" value="TrpB-like_PALP"/>
</dbReference>
<dbReference type="InterPro" id="IPR001216">
    <property type="entry name" value="P-phosphate_BS"/>
</dbReference>
<evidence type="ECO:0000256" key="1">
    <source>
        <dbReference type="ARBA" id="ARBA00001933"/>
    </source>
</evidence>
<protein>
    <recommendedName>
        <fullName evidence="4">Tryptophan synthase beta chain-like PALP domain-containing protein</fullName>
    </recommendedName>
</protein>
<evidence type="ECO:0000259" key="4">
    <source>
        <dbReference type="Pfam" id="PF00291"/>
    </source>
</evidence>
<sequence>MKPPHDILSRIGNTPLVKVNFDSPASIFAKLEYLNPGGSIKDRSARYMIELAERRGLLKPGGTIVEASSGNQGIALAMIGAIKGYRVVITVSEKASEEKVNTIRGYGAEVVVCPAVDEYDDPRGYHKTAQRLAREIHGAYMPDQHFNPSNVEAHYHSTGPEIWRQTEGMLTHFFAAAGTTGTISGVGKYLKAQNPAVRVLGVDAANSYFSTNGRPKPYAVEGLGIDHATPLLNLAAIDEMIPVTDTQAFGMLKTMVQKFGLLVGPSSGAVASAVQEYAKRLTENDVAVFIVADSGRAYLTKGYY</sequence>
<evidence type="ECO:0000256" key="3">
    <source>
        <dbReference type="ARBA" id="ARBA00022898"/>
    </source>
</evidence>
<dbReference type="AlphaFoldDB" id="A0A1F7UPY5"/>
<organism evidence="5 6">
    <name type="scientific">Candidatus Uhrbacteria bacterium RIFCSPHIGHO2_12_FULL_54_23</name>
    <dbReference type="NCBI Taxonomy" id="1802397"/>
    <lineage>
        <taxon>Bacteria</taxon>
        <taxon>Candidatus Uhriibacteriota</taxon>
    </lineage>
</organism>
<keyword evidence="3" id="KW-0663">Pyridoxal phosphate</keyword>
<dbReference type="GO" id="GO:0006535">
    <property type="term" value="P:cysteine biosynthetic process from serine"/>
    <property type="evidence" value="ECO:0007669"/>
    <property type="project" value="InterPro"/>
</dbReference>
<dbReference type="Gene3D" id="3.40.50.1100">
    <property type="match status" value="2"/>
</dbReference>
<comment type="similarity">
    <text evidence="2">Belongs to the cysteine synthase/cystathionine beta-synthase family.</text>
</comment>
<dbReference type="FunFam" id="3.40.50.1100:FF:000003">
    <property type="entry name" value="Cystathionine beta-synthase"/>
    <property type="match status" value="1"/>
</dbReference>
<name>A0A1F7UPY5_9BACT</name>
<dbReference type="PROSITE" id="PS00901">
    <property type="entry name" value="CYS_SYNTHASE"/>
    <property type="match status" value="1"/>
</dbReference>
<reference evidence="5 6" key="1">
    <citation type="journal article" date="2016" name="Nat. Commun.">
        <title>Thousands of microbial genomes shed light on interconnected biogeochemical processes in an aquifer system.</title>
        <authorList>
            <person name="Anantharaman K."/>
            <person name="Brown C.T."/>
            <person name="Hug L.A."/>
            <person name="Sharon I."/>
            <person name="Castelle C.J."/>
            <person name="Probst A.J."/>
            <person name="Thomas B.C."/>
            <person name="Singh A."/>
            <person name="Wilkins M.J."/>
            <person name="Karaoz U."/>
            <person name="Brodie E.L."/>
            <person name="Williams K.H."/>
            <person name="Hubbard S.S."/>
            <person name="Banfield J.F."/>
        </authorList>
    </citation>
    <scope>NUCLEOTIDE SEQUENCE [LARGE SCALE GENOMIC DNA]</scope>
</reference>
<comment type="caution">
    <text evidence="5">The sequence shown here is derived from an EMBL/GenBank/DDBJ whole genome shotgun (WGS) entry which is preliminary data.</text>
</comment>
<dbReference type="GO" id="GO:0016765">
    <property type="term" value="F:transferase activity, transferring alkyl or aryl (other than methyl) groups"/>
    <property type="evidence" value="ECO:0007669"/>
    <property type="project" value="UniProtKB-ARBA"/>
</dbReference>
<dbReference type="InterPro" id="IPR050214">
    <property type="entry name" value="Cys_Synth/Cystath_Beta-Synth"/>
</dbReference>
<feature type="domain" description="Tryptophan synthase beta chain-like PALP" evidence="4">
    <location>
        <begin position="9"/>
        <end position="293"/>
    </location>
</feature>
<dbReference type="SUPFAM" id="SSF53686">
    <property type="entry name" value="Tryptophan synthase beta subunit-like PLP-dependent enzymes"/>
    <property type="match status" value="1"/>
</dbReference>
<dbReference type="EMBL" id="MGEF01000001">
    <property type="protein sequence ID" value="OGL79768.1"/>
    <property type="molecule type" value="Genomic_DNA"/>
</dbReference>
<accession>A0A1F7UPY5</accession>
<comment type="cofactor">
    <cofactor evidence="1">
        <name>pyridoxal 5'-phosphate</name>
        <dbReference type="ChEBI" id="CHEBI:597326"/>
    </cofactor>
</comment>
<dbReference type="InterPro" id="IPR036052">
    <property type="entry name" value="TrpB-like_PALP_sf"/>
</dbReference>
<evidence type="ECO:0000313" key="6">
    <source>
        <dbReference type="Proteomes" id="UP000176604"/>
    </source>
</evidence>
<evidence type="ECO:0000256" key="2">
    <source>
        <dbReference type="ARBA" id="ARBA00007103"/>
    </source>
</evidence>
<gene>
    <name evidence="5" type="ORF">A3J43_03460</name>
</gene>
<evidence type="ECO:0000313" key="5">
    <source>
        <dbReference type="EMBL" id="OGL79768.1"/>
    </source>
</evidence>
<dbReference type="Pfam" id="PF00291">
    <property type="entry name" value="PALP"/>
    <property type="match status" value="1"/>
</dbReference>